<evidence type="ECO:0000313" key="2">
    <source>
        <dbReference type="EMBL" id="MEK7952008.1"/>
    </source>
</evidence>
<comment type="caution">
    <text evidence="2">The sequence shown here is derived from an EMBL/GenBank/DDBJ whole genome shotgun (WGS) entry which is preliminary data.</text>
</comment>
<proteinExistence type="predicted"/>
<keyword evidence="1" id="KW-1133">Transmembrane helix</keyword>
<dbReference type="Proteomes" id="UP001371305">
    <property type="component" value="Unassembled WGS sequence"/>
</dbReference>
<sequence>MNPDSSPPSPSPGRPGRIPRRRIHRAIFVVAGIYNIAWGLYAAFDPQWLFRFAGMPLANHPPIFASLGMVVGLYGILYFEVARVPERGWLLAAVGLAGKILGPIGLFVLLWQGTWPPATIVLCLTNDFIWWIPFALYLRDSWPFFRRSLAES</sequence>
<feature type="transmembrane region" description="Helical" evidence="1">
    <location>
        <begin position="23"/>
        <end position="43"/>
    </location>
</feature>
<evidence type="ECO:0008006" key="4">
    <source>
        <dbReference type="Google" id="ProtNLM"/>
    </source>
</evidence>
<feature type="transmembrane region" description="Helical" evidence="1">
    <location>
        <begin position="63"/>
        <end position="81"/>
    </location>
</feature>
<feature type="transmembrane region" description="Helical" evidence="1">
    <location>
        <begin position="88"/>
        <end position="111"/>
    </location>
</feature>
<dbReference type="RefSeq" id="WP_341405768.1">
    <property type="nucleotide sequence ID" value="NZ_JBBUKT010000006.1"/>
</dbReference>
<dbReference type="EMBL" id="JBBUKT010000006">
    <property type="protein sequence ID" value="MEK7952008.1"/>
    <property type="molecule type" value="Genomic_DNA"/>
</dbReference>
<keyword evidence="3" id="KW-1185">Reference proteome</keyword>
<gene>
    <name evidence="2" type="ORF">WKV53_15945</name>
</gene>
<name>A0ABU9AWV7_9BACT</name>
<keyword evidence="1" id="KW-0812">Transmembrane</keyword>
<feature type="transmembrane region" description="Helical" evidence="1">
    <location>
        <begin position="117"/>
        <end position="138"/>
    </location>
</feature>
<organism evidence="2 3">
    <name type="scientific">Luteolibacter soli</name>
    <dbReference type="NCBI Taxonomy" id="3135280"/>
    <lineage>
        <taxon>Bacteria</taxon>
        <taxon>Pseudomonadati</taxon>
        <taxon>Verrucomicrobiota</taxon>
        <taxon>Verrucomicrobiia</taxon>
        <taxon>Verrucomicrobiales</taxon>
        <taxon>Verrucomicrobiaceae</taxon>
        <taxon>Luteolibacter</taxon>
    </lineage>
</organism>
<protein>
    <recommendedName>
        <fullName evidence="4">Alkyl hydroperoxide reductase</fullName>
    </recommendedName>
</protein>
<evidence type="ECO:0000313" key="3">
    <source>
        <dbReference type="Proteomes" id="UP001371305"/>
    </source>
</evidence>
<accession>A0ABU9AWV7</accession>
<keyword evidence="1" id="KW-0472">Membrane</keyword>
<evidence type="ECO:0000256" key="1">
    <source>
        <dbReference type="SAM" id="Phobius"/>
    </source>
</evidence>
<reference evidence="2 3" key="1">
    <citation type="submission" date="2024-04" db="EMBL/GenBank/DDBJ databases">
        <title>Luteolibacter sp. isolated from soil.</title>
        <authorList>
            <person name="An J."/>
        </authorList>
    </citation>
    <scope>NUCLEOTIDE SEQUENCE [LARGE SCALE GENOMIC DNA]</scope>
    <source>
        <strain evidence="2 3">Y139</strain>
    </source>
</reference>